<accession>A0Y867</accession>
<evidence type="ECO:0000313" key="2">
    <source>
        <dbReference type="Proteomes" id="UP000004931"/>
    </source>
</evidence>
<gene>
    <name evidence="1" type="ORF">GP2143_13736</name>
</gene>
<dbReference type="AlphaFoldDB" id="A0Y867"/>
<protein>
    <submittedName>
        <fullName evidence="1">Uncharacterized protein</fullName>
    </submittedName>
</protein>
<keyword evidence="2" id="KW-1185">Reference proteome</keyword>
<organism evidence="1 2">
    <name type="scientific">marine gamma proteobacterium HTCC2143</name>
    <dbReference type="NCBI Taxonomy" id="247633"/>
    <lineage>
        <taxon>Bacteria</taxon>
        <taxon>Pseudomonadati</taxon>
        <taxon>Pseudomonadota</taxon>
        <taxon>Gammaproteobacteria</taxon>
        <taxon>Cellvibrionales</taxon>
        <taxon>Spongiibacteraceae</taxon>
        <taxon>BD1-7 clade</taxon>
    </lineage>
</organism>
<evidence type="ECO:0000313" key="1">
    <source>
        <dbReference type="EMBL" id="EAW32321.1"/>
    </source>
</evidence>
<comment type="caution">
    <text evidence="1">The sequence shown here is derived from an EMBL/GenBank/DDBJ whole genome shotgun (WGS) entry which is preliminary data.</text>
</comment>
<proteinExistence type="predicted"/>
<name>A0Y867_9GAMM</name>
<reference evidence="1 2" key="1">
    <citation type="journal article" date="2010" name="J. Bacteriol.">
        <title>Genome sequence of the oligotrophic marine Gammaproteobacterium HTCC2143, isolated from the Oregon Coast.</title>
        <authorList>
            <person name="Oh H.M."/>
            <person name="Kang I."/>
            <person name="Ferriera S."/>
            <person name="Giovannoni S.J."/>
            <person name="Cho J.C."/>
        </authorList>
    </citation>
    <scope>NUCLEOTIDE SEQUENCE [LARGE SCALE GENOMIC DNA]</scope>
    <source>
        <strain evidence="1 2">HTCC2143</strain>
    </source>
</reference>
<dbReference type="EMBL" id="AAVT01000001">
    <property type="protein sequence ID" value="EAW32321.1"/>
    <property type="molecule type" value="Genomic_DNA"/>
</dbReference>
<dbReference type="Proteomes" id="UP000004931">
    <property type="component" value="Unassembled WGS sequence"/>
</dbReference>
<sequence>MPTLMSVMFVFPEISYGKQAFVGLYRQAHRFG</sequence>